<comment type="similarity">
    <text evidence="4">Belongs to the cyclic nucleotide phosphodiesterase class-III family.</text>
</comment>
<comment type="caution">
    <text evidence="6">The sequence shown here is derived from an EMBL/GenBank/DDBJ whole genome shotgun (WGS) entry which is preliminary data.</text>
</comment>
<evidence type="ECO:0000256" key="2">
    <source>
        <dbReference type="ARBA" id="ARBA00022801"/>
    </source>
</evidence>
<dbReference type="PANTHER" id="PTHR42988:SF2">
    <property type="entry name" value="CYCLIC NUCLEOTIDE PHOSPHODIESTERASE CBUA0032-RELATED"/>
    <property type="match status" value="1"/>
</dbReference>
<dbReference type="Pfam" id="PF00149">
    <property type="entry name" value="Metallophos"/>
    <property type="match status" value="1"/>
</dbReference>
<evidence type="ECO:0000313" key="7">
    <source>
        <dbReference type="Proteomes" id="UP001139319"/>
    </source>
</evidence>
<dbReference type="PANTHER" id="PTHR42988">
    <property type="entry name" value="PHOSPHOHYDROLASE"/>
    <property type="match status" value="1"/>
</dbReference>
<sequence length="273" mass="30447">MVVKTAKSPQQGPVRLVQITDPHLGTGDGETLLGLNTDQSLADVLELIHAEQTGIEAVVCTGDIASDPEKICYNRFIDTLHNAFDCPLGWLPGNHDKAQLMFSLPHAGRPEHRTMRVGAWLLILLDTSVPGHVYGALSESELTFLRDTLAAHPDTPTLVMLHHQPVPVGSEWIDQYIVRNHSEFFAALDNQPQVKAISWGHVHQNFESVKDSRQLLATPSTCVQFKPNCDDFTVDTQMPGYRWYDLYPDGRLETGISRVKDKSYVIDYKSAGY</sequence>
<evidence type="ECO:0000256" key="4">
    <source>
        <dbReference type="ARBA" id="ARBA00025742"/>
    </source>
</evidence>
<reference evidence="6" key="1">
    <citation type="submission" date="2022-05" db="EMBL/GenBank/DDBJ databases">
        <authorList>
            <person name="Sun H.-N."/>
        </authorList>
    </citation>
    <scope>NUCLEOTIDE SEQUENCE</scope>
    <source>
        <strain evidence="6">HB14</strain>
    </source>
</reference>
<dbReference type="GO" id="GO:0004115">
    <property type="term" value="F:3',5'-cyclic-AMP phosphodiesterase activity"/>
    <property type="evidence" value="ECO:0007669"/>
    <property type="project" value="UniProtKB-EC"/>
</dbReference>
<dbReference type="InterPro" id="IPR004843">
    <property type="entry name" value="Calcineurin-like_PHP"/>
</dbReference>
<keyword evidence="7" id="KW-1185">Reference proteome</keyword>
<dbReference type="RefSeq" id="WP_253968934.1">
    <property type="nucleotide sequence ID" value="NZ_JAMFTH010000006.1"/>
</dbReference>
<gene>
    <name evidence="6" type="primary">cpdA</name>
    <name evidence="6" type="ORF">M6D89_15130</name>
</gene>
<dbReference type="EC" id="3.1.4.53" evidence="6"/>
<dbReference type="EMBL" id="JAMFTH010000006">
    <property type="protein sequence ID" value="MCP8900640.1"/>
    <property type="molecule type" value="Genomic_DNA"/>
</dbReference>
<keyword evidence="1" id="KW-0479">Metal-binding</keyword>
<dbReference type="Gene3D" id="3.60.21.10">
    <property type="match status" value="1"/>
</dbReference>
<evidence type="ECO:0000259" key="5">
    <source>
        <dbReference type="Pfam" id="PF00149"/>
    </source>
</evidence>
<protein>
    <submittedName>
        <fullName evidence="6">3',5'-cyclic-AMP phosphodiesterase</fullName>
        <ecNumber evidence="6">3.1.4.53</ecNumber>
    </submittedName>
</protein>
<name>A0A9X2HYZ5_9GAMM</name>
<dbReference type="InterPro" id="IPR029052">
    <property type="entry name" value="Metallo-depent_PP-like"/>
</dbReference>
<dbReference type="CDD" id="cd07402">
    <property type="entry name" value="MPP_GpdQ"/>
    <property type="match status" value="1"/>
</dbReference>
<keyword evidence="3" id="KW-0408">Iron</keyword>
<feature type="domain" description="Calcineurin-like phosphoesterase" evidence="5">
    <location>
        <begin position="15"/>
        <end position="204"/>
    </location>
</feature>
<evidence type="ECO:0000313" key="6">
    <source>
        <dbReference type="EMBL" id="MCP8900640.1"/>
    </source>
</evidence>
<dbReference type="Proteomes" id="UP001139319">
    <property type="component" value="Unassembled WGS sequence"/>
</dbReference>
<evidence type="ECO:0000256" key="3">
    <source>
        <dbReference type="ARBA" id="ARBA00023004"/>
    </source>
</evidence>
<proteinExistence type="inferred from homology"/>
<dbReference type="GO" id="GO:0046872">
    <property type="term" value="F:metal ion binding"/>
    <property type="evidence" value="ECO:0007669"/>
    <property type="project" value="UniProtKB-KW"/>
</dbReference>
<organism evidence="6 7">
    <name type="scientific">Gilvimarinus xylanilyticus</name>
    <dbReference type="NCBI Taxonomy" id="2944139"/>
    <lineage>
        <taxon>Bacteria</taxon>
        <taxon>Pseudomonadati</taxon>
        <taxon>Pseudomonadota</taxon>
        <taxon>Gammaproteobacteria</taxon>
        <taxon>Cellvibrionales</taxon>
        <taxon>Cellvibrionaceae</taxon>
        <taxon>Gilvimarinus</taxon>
    </lineage>
</organism>
<accession>A0A9X2HYZ5</accession>
<evidence type="ECO:0000256" key="1">
    <source>
        <dbReference type="ARBA" id="ARBA00022723"/>
    </source>
</evidence>
<dbReference type="NCBIfam" id="NF008359">
    <property type="entry name" value="PRK11148.1"/>
    <property type="match status" value="1"/>
</dbReference>
<dbReference type="InterPro" id="IPR050884">
    <property type="entry name" value="CNP_phosphodiesterase-III"/>
</dbReference>
<dbReference type="AlphaFoldDB" id="A0A9X2HYZ5"/>
<reference evidence="6" key="2">
    <citation type="submission" date="2023-01" db="EMBL/GenBank/DDBJ databases">
        <title>Gilvimarinus xylanilyticus HB14 isolated from Caulerpa lentillifera aquaculture base in Hainan, China.</title>
        <authorList>
            <person name="Zhang Y.-J."/>
        </authorList>
    </citation>
    <scope>NUCLEOTIDE SEQUENCE</scope>
    <source>
        <strain evidence="6">HB14</strain>
    </source>
</reference>
<dbReference type="InterPro" id="IPR026575">
    <property type="entry name" value="GpdQ/CpdA-like"/>
</dbReference>
<keyword evidence="2 6" id="KW-0378">Hydrolase</keyword>
<dbReference type="SUPFAM" id="SSF56300">
    <property type="entry name" value="Metallo-dependent phosphatases"/>
    <property type="match status" value="1"/>
</dbReference>